<dbReference type="SUPFAM" id="SSF51735">
    <property type="entry name" value="NAD(P)-binding Rossmann-fold domains"/>
    <property type="match status" value="1"/>
</dbReference>
<accession>A0A1A3CEZ6</accession>
<dbReference type="GO" id="GO:0033306">
    <property type="term" value="P:phytol metabolic process"/>
    <property type="evidence" value="ECO:0007669"/>
    <property type="project" value="TreeGrafter"/>
</dbReference>
<protein>
    <recommendedName>
        <fullName evidence="14">Peroxisomal trans-2-enoyl-CoA reductase</fullName>
        <ecNumber evidence="13">1.3.1.38</ecNumber>
    </recommendedName>
</protein>
<keyword evidence="6" id="KW-0521">NADP</keyword>
<keyword evidence="5" id="KW-0276">Fatty acid metabolism</keyword>
<evidence type="ECO:0000256" key="16">
    <source>
        <dbReference type="ARBA" id="ARBA00048686"/>
    </source>
</evidence>
<evidence type="ECO:0000256" key="12">
    <source>
        <dbReference type="ARBA" id="ARBA00038622"/>
    </source>
</evidence>
<evidence type="ECO:0000256" key="3">
    <source>
        <dbReference type="ARBA" id="ARBA00022516"/>
    </source>
</evidence>
<dbReference type="GO" id="GO:0019166">
    <property type="term" value="F:trans-2-enoyl-CoA reductase (NADPH) activity"/>
    <property type="evidence" value="ECO:0007669"/>
    <property type="project" value="UniProtKB-EC"/>
</dbReference>
<comment type="function">
    <text evidence="11">Participates in chain elongation of fatty acids. Catalyzes the reduction of trans-2-enoyl-CoAs of varying chain lengths from 6:1 to 16:1, having maximum activity with 10:1 CoA. Has no 2,4-dienoyl-CoA reductase activity.</text>
</comment>
<name>A0A1A3CEZ6_MYCAS</name>
<dbReference type="InterPro" id="IPR002347">
    <property type="entry name" value="SDR_fam"/>
</dbReference>
<dbReference type="InterPro" id="IPR052388">
    <property type="entry name" value="Peroxisomal_t2-enoyl-CoA_red"/>
</dbReference>
<keyword evidence="9" id="KW-0576">Peroxisome</keyword>
<dbReference type="PANTHER" id="PTHR24317">
    <property type="entry name" value="PEROXISOMAL TRANS-2-ENOYL-COA REDUCTASE"/>
    <property type="match status" value="1"/>
</dbReference>
<keyword evidence="10" id="KW-0275">Fatty acid biosynthesis</keyword>
<evidence type="ECO:0000256" key="1">
    <source>
        <dbReference type="ARBA" id="ARBA00004275"/>
    </source>
</evidence>
<proteinExistence type="predicted"/>
<dbReference type="InterPro" id="IPR036291">
    <property type="entry name" value="NAD(P)-bd_dom_sf"/>
</dbReference>
<comment type="catalytic activity">
    <reaction evidence="15">
        <text>(2E)-dodecenoyl-CoA + NADPH + H(+) = dodecanoyl-CoA + NADP(+)</text>
        <dbReference type="Rhea" id="RHEA:44964"/>
        <dbReference type="ChEBI" id="CHEBI:15378"/>
        <dbReference type="ChEBI" id="CHEBI:57330"/>
        <dbReference type="ChEBI" id="CHEBI:57375"/>
        <dbReference type="ChEBI" id="CHEBI:57783"/>
        <dbReference type="ChEBI" id="CHEBI:58349"/>
    </reaction>
    <physiologicalReaction direction="left-to-right" evidence="15">
        <dbReference type="Rhea" id="RHEA:44965"/>
    </physiologicalReaction>
</comment>
<comment type="catalytic activity">
    <reaction evidence="16">
        <text>(2E)-tetradecenoyl-CoA + NADPH + H(+) = tetradecanoyl-CoA + NADP(+)</text>
        <dbReference type="Rhea" id="RHEA:44968"/>
        <dbReference type="ChEBI" id="CHEBI:15378"/>
        <dbReference type="ChEBI" id="CHEBI:57385"/>
        <dbReference type="ChEBI" id="CHEBI:57783"/>
        <dbReference type="ChEBI" id="CHEBI:58349"/>
        <dbReference type="ChEBI" id="CHEBI:61405"/>
    </reaction>
    <physiologicalReaction direction="left-to-right" evidence="16">
        <dbReference type="Rhea" id="RHEA:44969"/>
    </physiologicalReaction>
</comment>
<keyword evidence="3" id="KW-0444">Lipid biosynthesis</keyword>
<keyword evidence="8" id="KW-0443">Lipid metabolism</keyword>
<comment type="subcellular location">
    <subcellularLocation>
        <location evidence="1">Peroxisome</location>
    </subcellularLocation>
</comment>
<evidence type="ECO:0000256" key="19">
    <source>
        <dbReference type="ARBA" id="ARBA00049386"/>
    </source>
</evidence>
<evidence type="ECO:0000256" key="7">
    <source>
        <dbReference type="ARBA" id="ARBA00023002"/>
    </source>
</evidence>
<evidence type="ECO:0000256" key="2">
    <source>
        <dbReference type="ARBA" id="ARBA00005189"/>
    </source>
</evidence>
<dbReference type="OrthoDB" id="4618916at2"/>
<comment type="catalytic activity">
    <reaction evidence="19">
        <text>(2E)-decenoyl-CoA + NADPH + H(+) = decanoyl-CoA + NADP(+)</text>
        <dbReference type="Rhea" id="RHEA:44960"/>
        <dbReference type="ChEBI" id="CHEBI:15378"/>
        <dbReference type="ChEBI" id="CHEBI:57783"/>
        <dbReference type="ChEBI" id="CHEBI:58349"/>
        <dbReference type="ChEBI" id="CHEBI:61406"/>
        <dbReference type="ChEBI" id="CHEBI:61430"/>
    </reaction>
    <physiologicalReaction direction="left-to-right" evidence="19">
        <dbReference type="Rhea" id="RHEA:44961"/>
    </physiologicalReaction>
</comment>
<evidence type="ECO:0000256" key="11">
    <source>
        <dbReference type="ARBA" id="ARBA00037124"/>
    </source>
</evidence>
<comment type="caution">
    <text evidence="21">The sequence shown here is derived from an EMBL/GenBank/DDBJ whole genome shotgun (WGS) entry which is preliminary data.</text>
</comment>
<dbReference type="STRING" id="1790.A5645_24390"/>
<evidence type="ECO:0000256" key="18">
    <source>
        <dbReference type="ARBA" id="ARBA00049251"/>
    </source>
</evidence>
<dbReference type="PANTHER" id="PTHR24317:SF7">
    <property type="entry name" value="PEROXISOMAL TRANS-2-ENOYL-COA REDUCTASE"/>
    <property type="match status" value="1"/>
</dbReference>
<evidence type="ECO:0000256" key="14">
    <source>
        <dbReference type="ARBA" id="ARBA00041063"/>
    </source>
</evidence>
<evidence type="ECO:0000256" key="9">
    <source>
        <dbReference type="ARBA" id="ARBA00023140"/>
    </source>
</evidence>
<evidence type="ECO:0000256" key="17">
    <source>
        <dbReference type="ARBA" id="ARBA00049108"/>
    </source>
</evidence>
<evidence type="ECO:0000256" key="8">
    <source>
        <dbReference type="ARBA" id="ARBA00023098"/>
    </source>
</evidence>
<dbReference type="GO" id="GO:0006633">
    <property type="term" value="P:fatty acid biosynthetic process"/>
    <property type="evidence" value="ECO:0007669"/>
    <property type="project" value="UniProtKB-KW"/>
</dbReference>
<evidence type="ECO:0000256" key="5">
    <source>
        <dbReference type="ARBA" id="ARBA00022832"/>
    </source>
</evidence>
<evidence type="ECO:0000313" key="22">
    <source>
        <dbReference type="Proteomes" id="UP000093795"/>
    </source>
</evidence>
<sequence>MSAATVVVTPPGELSAALAASLQGTVADSNQQDLPQADGIVIVVDADPKAGLLTTLGTDGWDHIVDATMWQTLTTLQQARLSVRHTRGRIVLVLPTIGIAGGAQLVAYTTAIEGIRAMAKSAARQWASQGVAVNAVAAPLRLFAPELAGAASHLSAPAVRDDSVLRSVGEAVKFLLQPHLDHLVGETIIVDGGSMMLP</sequence>
<keyword evidence="7" id="KW-0560">Oxidoreductase</keyword>
<dbReference type="EC" id="1.3.1.38" evidence="13"/>
<reference evidence="21 22" key="1">
    <citation type="submission" date="2016-06" db="EMBL/GenBank/DDBJ databases">
        <authorList>
            <person name="Kjaerup R.B."/>
            <person name="Dalgaard T.S."/>
            <person name="Juul-Madsen H.R."/>
        </authorList>
    </citation>
    <scope>NUCLEOTIDE SEQUENCE [LARGE SCALE GENOMIC DNA]</scope>
    <source>
        <strain evidence="21 22">1081914.2</strain>
    </source>
</reference>
<dbReference type="AlphaFoldDB" id="A0A1A3CEZ6"/>
<evidence type="ECO:0000256" key="4">
    <source>
        <dbReference type="ARBA" id="ARBA00022553"/>
    </source>
</evidence>
<evidence type="ECO:0000256" key="20">
    <source>
        <dbReference type="ARBA" id="ARBA00049559"/>
    </source>
</evidence>
<comment type="catalytic activity">
    <reaction evidence="20">
        <text>(2E)-octenoyl-CoA + NADPH + H(+) = octanoyl-CoA + NADP(+)</text>
        <dbReference type="Rhea" id="RHEA:44952"/>
        <dbReference type="ChEBI" id="CHEBI:15378"/>
        <dbReference type="ChEBI" id="CHEBI:57386"/>
        <dbReference type="ChEBI" id="CHEBI:57783"/>
        <dbReference type="ChEBI" id="CHEBI:58349"/>
        <dbReference type="ChEBI" id="CHEBI:62242"/>
    </reaction>
    <physiologicalReaction direction="left-to-right" evidence="20">
        <dbReference type="Rhea" id="RHEA:44953"/>
    </physiologicalReaction>
</comment>
<evidence type="ECO:0000256" key="13">
    <source>
        <dbReference type="ARBA" id="ARBA00038849"/>
    </source>
</evidence>
<evidence type="ECO:0000256" key="15">
    <source>
        <dbReference type="ARBA" id="ARBA00047570"/>
    </source>
</evidence>
<dbReference type="Proteomes" id="UP000093795">
    <property type="component" value="Unassembled WGS sequence"/>
</dbReference>
<evidence type="ECO:0000313" key="21">
    <source>
        <dbReference type="EMBL" id="OBI84952.1"/>
    </source>
</evidence>
<dbReference type="Gene3D" id="3.40.50.720">
    <property type="entry name" value="NAD(P)-binding Rossmann-like Domain"/>
    <property type="match status" value="1"/>
</dbReference>
<gene>
    <name evidence="21" type="ORF">A9X01_18805</name>
</gene>
<evidence type="ECO:0000256" key="6">
    <source>
        <dbReference type="ARBA" id="ARBA00022857"/>
    </source>
</evidence>
<comment type="subunit">
    <text evidence="12">Interacts with PEX5, probably required to target it into peroxisomes.</text>
</comment>
<dbReference type="RefSeq" id="WP_065120798.1">
    <property type="nucleotide sequence ID" value="NZ_LZKQ01000127.1"/>
</dbReference>
<dbReference type="EMBL" id="LZKQ01000127">
    <property type="protein sequence ID" value="OBI84952.1"/>
    <property type="molecule type" value="Genomic_DNA"/>
</dbReference>
<evidence type="ECO:0000256" key="10">
    <source>
        <dbReference type="ARBA" id="ARBA00023160"/>
    </source>
</evidence>
<comment type="catalytic activity">
    <reaction evidence="17">
        <text>(2E)-hexenoyl-CoA + NADPH + H(+) = hexanoyl-CoA + NADP(+)</text>
        <dbReference type="Rhea" id="RHEA:44956"/>
        <dbReference type="ChEBI" id="CHEBI:15378"/>
        <dbReference type="ChEBI" id="CHEBI:57783"/>
        <dbReference type="ChEBI" id="CHEBI:58349"/>
        <dbReference type="ChEBI" id="CHEBI:62077"/>
        <dbReference type="ChEBI" id="CHEBI:62620"/>
    </reaction>
    <physiologicalReaction direction="left-to-right" evidence="17">
        <dbReference type="Rhea" id="RHEA:44957"/>
    </physiologicalReaction>
</comment>
<keyword evidence="4" id="KW-0597">Phosphoprotein</keyword>
<dbReference type="Pfam" id="PF13561">
    <property type="entry name" value="adh_short_C2"/>
    <property type="match status" value="1"/>
</dbReference>
<comment type="catalytic activity">
    <reaction evidence="18">
        <text>a (2E)-enoyl-CoA + NADPH + H(+) = a 2,3-saturated acyl-CoA + NADP(+)</text>
        <dbReference type="Rhea" id="RHEA:33763"/>
        <dbReference type="ChEBI" id="CHEBI:15378"/>
        <dbReference type="ChEBI" id="CHEBI:57783"/>
        <dbReference type="ChEBI" id="CHEBI:58349"/>
        <dbReference type="ChEBI" id="CHEBI:58856"/>
        <dbReference type="ChEBI" id="CHEBI:65111"/>
        <dbReference type="EC" id="1.3.1.38"/>
    </reaction>
    <physiologicalReaction direction="left-to-right" evidence="18">
        <dbReference type="Rhea" id="RHEA:33764"/>
    </physiologicalReaction>
</comment>
<comment type="pathway">
    <text evidence="2">Lipid metabolism.</text>
</comment>
<organism evidence="21 22">
    <name type="scientific">Mycobacterium asiaticum</name>
    <dbReference type="NCBI Taxonomy" id="1790"/>
    <lineage>
        <taxon>Bacteria</taxon>
        <taxon>Bacillati</taxon>
        <taxon>Actinomycetota</taxon>
        <taxon>Actinomycetes</taxon>
        <taxon>Mycobacteriales</taxon>
        <taxon>Mycobacteriaceae</taxon>
        <taxon>Mycobacterium</taxon>
    </lineage>
</organism>